<keyword evidence="3" id="KW-1185">Reference proteome</keyword>
<proteinExistence type="predicted"/>
<protein>
    <submittedName>
        <fullName evidence="2">Uncharacterized protein</fullName>
    </submittedName>
</protein>
<evidence type="ECO:0000256" key="1">
    <source>
        <dbReference type="SAM" id="MobiDB-lite"/>
    </source>
</evidence>
<organism evidence="2 3">
    <name type="scientific">Heterodera schachtii</name>
    <name type="common">Sugarbeet cyst nematode worm</name>
    <name type="synonym">Tylenchus schachtii</name>
    <dbReference type="NCBI Taxonomy" id="97005"/>
    <lineage>
        <taxon>Eukaryota</taxon>
        <taxon>Metazoa</taxon>
        <taxon>Ecdysozoa</taxon>
        <taxon>Nematoda</taxon>
        <taxon>Chromadorea</taxon>
        <taxon>Rhabditida</taxon>
        <taxon>Tylenchina</taxon>
        <taxon>Tylenchomorpha</taxon>
        <taxon>Tylenchoidea</taxon>
        <taxon>Heteroderidae</taxon>
        <taxon>Heteroderinae</taxon>
        <taxon>Heterodera</taxon>
    </lineage>
</organism>
<reference evidence="2 3" key="1">
    <citation type="submission" date="2024-10" db="EMBL/GenBank/DDBJ databases">
        <authorList>
            <person name="Kim D."/>
        </authorList>
    </citation>
    <scope>NUCLEOTIDE SEQUENCE [LARGE SCALE GENOMIC DNA]</scope>
    <source>
        <strain evidence="2">Taebaek</strain>
    </source>
</reference>
<sequence length="91" mass="10747">MYGLPILDFARELGDRVSKHKMLLMRRESRESVVVVIYVYKQQKKARPVLNCRPSPSPKVTTTTTQWDKGEEKLTTGYQGEKMWKKMEREK</sequence>
<evidence type="ECO:0000313" key="2">
    <source>
        <dbReference type="EMBL" id="KAL3090564.1"/>
    </source>
</evidence>
<dbReference type="EMBL" id="JBICCN010000142">
    <property type="protein sequence ID" value="KAL3090564.1"/>
    <property type="molecule type" value="Genomic_DNA"/>
</dbReference>
<gene>
    <name evidence="2" type="ORF">niasHS_005476</name>
</gene>
<dbReference type="Proteomes" id="UP001620645">
    <property type="component" value="Unassembled WGS sequence"/>
</dbReference>
<accession>A0ABD2JJ83</accession>
<name>A0ABD2JJ83_HETSC</name>
<feature type="region of interest" description="Disordered" evidence="1">
    <location>
        <begin position="49"/>
        <end position="72"/>
    </location>
</feature>
<comment type="caution">
    <text evidence="2">The sequence shown here is derived from an EMBL/GenBank/DDBJ whole genome shotgun (WGS) entry which is preliminary data.</text>
</comment>
<evidence type="ECO:0000313" key="3">
    <source>
        <dbReference type="Proteomes" id="UP001620645"/>
    </source>
</evidence>
<dbReference type="AlphaFoldDB" id="A0ABD2JJ83"/>